<dbReference type="AlphaFoldDB" id="A0A6C0H683"/>
<reference evidence="1" key="1">
    <citation type="journal article" date="2020" name="Nature">
        <title>Giant virus diversity and host interactions through global metagenomics.</title>
        <authorList>
            <person name="Schulz F."/>
            <person name="Roux S."/>
            <person name="Paez-Espino D."/>
            <person name="Jungbluth S."/>
            <person name="Walsh D.A."/>
            <person name="Denef V.J."/>
            <person name="McMahon K.D."/>
            <person name="Konstantinidis K.T."/>
            <person name="Eloe-Fadrosh E.A."/>
            <person name="Kyrpides N.C."/>
            <person name="Woyke T."/>
        </authorList>
    </citation>
    <scope>NUCLEOTIDE SEQUENCE</scope>
    <source>
        <strain evidence="1">GVMAG-M-3300023179-71</strain>
    </source>
</reference>
<evidence type="ECO:0000313" key="1">
    <source>
        <dbReference type="EMBL" id="QHT75726.1"/>
    </source>
</evidence>
<dbReference type="EMBL" id="MN739881">
    <property type="protein sequence ID" value="QHT75726.1"/>
    <property type="molecule type" value="Genomic_DNA"/>
</dbReference>
<organism evidence="1">
    <name type="scientific">viral metagenome</name>
    <dbReference type="NCBI Taxonomy" id="1070528"/>
    <lineage>
        <taxon>unclassified sequences</taxon>
        <taxon>metagenomes</taxon>
        <taxon>organismal metagenomes</taxon>
    </lineage>
</organism>
<dbReference type="Gene3D" id="3.40.50.12760">
    <property type="match status" value="1"/>
</dbReference>
<name>A0A6C0H683_9ZZZZ</name>
<evidence type="ECO:0008006" key="2">
    <source>
        <dbReference type="Google" id="ProtNLM"/>
    </source>
</evidence>
<proteinExistence type="predicted"/>
<accession>A0A6C0H683</accession>
<protein>
    <recommendedName>
        <fullName evidence="2">Ribosomal RNA methyltransferase FtsJ domain-containing protein</fullName>
    </recommendedName>
</protein>
<sequence length="267" mass="31780">MNYFIIPKNNCNLNIFLKFNDKPVISHTCIYYFNTLKNIADSIDKDLIIFLNISTVDYSYYIFNLIEIVSTFFIFNFNFNITIYSLNNIESLLTIFRKNFSDQIIQDNLISFDLGFFSIKEENYKNMKSTMNHLLFKQKKNGVSIIKINSIFLQHTLDFIFVLSIIYDKVIIFKPKINNHLSFEKYIICKGFNPDFKFKPILCYFNKKPLHFIKKIEEINAIITNIQSKTIYDFLQKIDYTSKDILENNNTIKYLEWASTYIPNNNI</sequence>